<protein>
    <submittedName>
        <fullName evidence="1">Uncharacterized protein</fullName>
    </submittedName>
</protein>
<gene>
    <name evidence="1" type="ORF">KFK09_006958</name>
</gene>
<name>A0A8T3BT04_DENNO</name>
<accession>A0A8T3BT04</accession>
<comment type="caution">
    <text evidence="1">The sequence shown here is derived from an EMBL/GenBank/DDBJ whole genome shotgun (WGS) entry which is preliminary data.</text>
</comment>
<proteinExistence type="predicted"/>
<reference evidence="1" key="1">
    <citation type="journal article" date="2022" name="Front. Genet.">
        <title>Chromosome-Scale Assembly of the Dendrobium nobile Genome Provides Insights Into the Molecular Mechanism of the Biosynthesis of the Medicinal Active Ingredient of Dendrobium.</title>
        <authorList>
            <person name="Xu Q."/>
            <person name="Niu S.-C."/>
            <person name="Li K.-L."/>
            <person name="Zheng P.-J."/>
            <person name="Zhang X.-J."/>
            <person name="Jia Y."/>
            <person name="Liu Y."/>
            <person name="Niu Y.-X."/>
            <person name="Yu L.-H."/>
            <person name="Chen D.-F."/>
            <person name="Zhang G.-Q."/>
        </authorList>
    </citation>
    <scope>NUCLEOTIDE SEQUENCE</scope>
    <source>
        <tissue evidence="1">Leaf</tissue>
    </source>
</reference>
<evidence type="ECO:0000313" key="1">
    <source>
        <dbReference type="EMBL" id="KAI0519509.1"/>
    </source>
</evidence>
<keyword evidence="2" id="KW-1185">Reference proteome</keyword>
<dbReference type="OrthoDB" id="1696112at2759"/>
<sequence>MKLVSRQFMEMVDQYTGILGSSSESSFYIQILSTISHELLKQSTSVTPHRILS</sequence>
<dbReference type="Proteomes" id="UP000829196">
    <property type="component" value="Unassembled WGS sequence"/>
</dbReference>
<dbReference type="Gene3D" id="2.40.50.140">
    <property type="entry name" value="Nucleic acid-binding proteins"/>
    <property type="match status" value="1"/>
</dbReference>
<evidence type="ECO:0000313" key="2">
    <source>
        <dbReference type="Proteomes" id="UP000829196"/>
    </source>
</evidence>
<dbReference type="AlphaFoldDB" id="A0A8T3BT04"/>
<dbReference type="SMR" id="A0A8T3BT04"/>
<dbReference type="EMBL" id="JAGYWB010000006">
    <property type="protein sequence ID" value="KAI0519509.1"/>
    <property type="molecule type" value="Genomic_DNA"/>
</dbReference>
<dbReference type="InterPro" id="IPR012340">
    <property type="entry name" value="NA-bd_OB-fold"/>
</dbReference>
<organism evidence="1 2">
    <name type="scientific">Dendrobium nobile</name>
    <name type="common">Orchid</name>
    <dbReference type="NCBI Taxonomy" id="94219"/>
    <lineage>
        <taxon>Eukaryota</taxon>
        <taxon>Viridiplantae</taxon>
        <taxon>Streptophyta</taxon>
        <taxon>Embryophyta</taxon>
        <taxon>Tracheophyta</taxon>
        <taxon>Spermatophyta</taxon>
        <taxon>Magnoliopsida</taxon>
        <taxon>Liliopsida</taxon>
        <taxon>Asparagales</taxon>
        <taxon>Orchidaceae</taxon>
        <taxon>Epidendroideae</taxon>
        <taxon>Malaxideae</taxon>
        <taxon>Dendrobiinae</taxon>
        <taxon>Dendrobium</taxon>
    </lineage>
</organism>